<dbReference type="PANTHER" id="PTHR28047">
    <property type="entry name" value="PROTEIN DCG1"/>
    <property type="match status" value="1"/>
</dbReference>
<proteinExistence type="inferred from homology"/>
<evidence type="ECO:0000313" key="2">
    <source>
        <dbReference type="EMBL" id="KAI1849586.1"/>
    </source>
</evidence>
<reference evidence="2" key="1">
    <citation type="submission" date="2021-03" db="EMBL/GenBank/DDBJ databases">
        <title>Revisited historic fungal species revealed as producer of novel bioactive compounds through whole genome sequencing and comparative genomics.</title>
        <authorList>
            <person name="Vignolle G.A."/>
            <person name="Hochenegger N."/>
            <person name="Mach R.L."/>
            <person name="Mach-Aigner A.R."/>
            <person name="Javad Rahimi M."/>
            <person name="Salim K.A."/>
            <person name="Chan C.M."/>
            <person name="Lim L.B.L."/>
            <person name="Cai F."/>
            <person name="Druzhinina I.S."/>
            <person name="U'Ren J.M."/>
            <person name="Derntl C."/>
        </authorList>
    </citation>
    <scope>NUCLEOTIDE SEQUENCE</scope>
    <source>
        <strain evidence="2">TUCIM 5799</strain>
    </source>
</reference>
<sequence>MSPQGVADGGSYNANILVLNPNSSKDMTETIETAIGAIPLSDSTSLEFYTAPSAAPPSINDGDDIAASTVAVLADGWWDTGNERSFAGMLVACYSVHPLVGQLRQKQSRPVVTGIFEASILTALALLRGPGDKWGIVTTGKWWEEHLANGVLDFLGAPEKTDRTENSKFAGVESTGLNASDFHHGVAPEVVNRKIRDATKRLLAKGNVTCIVMGCAGMAGMKAEIQKAAREARGEEFVRKTLSVVDGVGAGILQLQTMITQQRVLSM</sequence>
<dbReference type="InterPro" id="IPR052186">
    <property type="entry name" value="Hydantoin_racemase-like"/>
</dbReference>
<dbReference type="OrthoDB" id="412018at2759"/>
<dbReference type="InterPro" id="IPR015942">
    <property type="entry name" value="Asp/Glu/hydantoin_racemase"/>
</dbReference>
<dbReference type="InterPro" id="IPR053714">
    <property type="entry name" value="Iso_Racemase_Enz_sf"/>
</dbReference>
<dbReference type="GO" id="GO:0047661">
    <property type="term" value="F:amino-acid racemase activity"/>
    <property type="evidence" value="ECO:0007669"/>
    <property type="project" value="InterPro"/>
</dbReference>
<organism evidence="2 3">
    <name type="scientific">Neoarthrinium moseri</name>
    <dbReference type="NCBI Taxonomy" id="1658444"/>
    <lineage>
        <taxon>Eukaryota</taxon>
        <taxon>Fungi</taxon>
        <taxon>Dikarya</taxon>
        <taxon>Ascomycota</taxon>
        <taxon>Pezizomycotina</taxon>
        <taxon>Sordariomycetes</taxon>
        <taxon>Xylariomycetidae</taxon>
        <taxon>Amphisphaeriales</taxon>
        <taxon>Apiosporaceae</taxon>
        <taxon>Neoarthrinium</taxon>
    </lineage>
</organism>
<evidence type="ECO:0008006" key="4">
    <source>
        <dbReference type="Google" id="ProtNLM"/>
    </source>
</evidence>
<name>A0A9P9W8B4_9PEZI</name>
<accession>A0A9P9W8B4</accession>
<comment type="similarity">
    <text evidence="1">Belongs to the HyuE racemase family.</text>
</comment>
<dbReference type="Pfam" id="PF01177">
    <property type="entry name" value="Asp_Glu_race"/>
    <property type="match status" value="1"/>
</dbReference>
<comment type="caution">
    <text evidence="2">The sequence shown here is derived from an EMBL/GenBank/DDBJ whole genome shotgun (WGS) entry which is preliminary data.</text>
</comment>
<dbReference type="AlphaFoldDB" id="A0A9P9W8B4"/>
<gene>
    <name evidence="2" type="ORF">JX265_013592</name>
</gene>
<keyword evidence="3" id="KW-1185">Reference proteome</keyword>
<dbReference type="PANTHER" id="PTHR28047:SF5">
    <property type="entry name" value="PROTEIN DCG1"/>
    <property type="match status" value="1"/>
</dbReference>
<dbReference type="Gene3D" id="3.40.50.12500">
    <property type="match status" value="1"/>
</dbReference>
<dbReference type="Proteomes" id="UP000829685">
    <property type="component" value="Unassembled WGS sequence"/>
</dbReference>
<evidence type="ECO:0000256" key="1">
    <source>
        <dbReference type="ARBA" id="ARBA00038414"/>
    </source>
</evidence>
<evidence type="ECO:0000313" key="3">
    <source>
        <dbReference type="Proteomes" id="UP000829685"/>
    </source>
</evidence>
<dbReference type="EMBL" id="JAFIMR010000075">
    <property type="protein sequence ID" value="KAI1849586.1"/>
    <property type="molecule type" value="Genomic_DNA"/>
</dbReference>
<protein>
    <recommendedName>
        <fullName evidence="4">DCG1 protein</fullName>
    </recommendedName>
</protein>